<dbReference type="GO" id="GO:0008756">
    <property type="term" value="F:o-succinylbenzoate-CoA ligase activity"/>
    <property type="evidence" value="ECO:0007669"/>
    <property type="project" value="TreeGrafter"/>
</dbReference>
<evidence type="ECO:0000259" key="3">
    <source>
        <dbReference type="Pfam" id="PF00501"/>
    </source>
</evidence>
<dbReference type="SUPFAM" id="SSF56801">
    <property type="entry name" value="Acetyl-CoA synthetase-like"/>
    <property type="match status" value="1"/>
</dbReference>
<dbReference type="Pfam" id="PF13193">
    <property type="entry name" value="AMP-binding_C"/>
    <property type="match status" value="1"/>
</dbReference>
<dbReference type="InterPro" id="IPR025110">
    <property type="entry name" value="AMP-bd_C"/>
</dbReference>
<comment type="caution">
    <text evidence="5">The sequence shown here is derived from an EMBL/GenBank/DDBJ whole genome shotgun (WGS) entry which is preliminary data.</text>
</comment>
<evidence type="ECO:0000256" key="1">
    <source>
        <dbReference type="ARBA" id="ARBA00006432"/>
    </source>
</evidence>
<protein>
    <submittedName>
        <fullName evidence="5">AMP-dependent synthetase</fullName>
    </submittedName>
</protein>
<dbReference type="EMBL" id="UXAT02000012">
    <property type="protein sequence ID" value="VUX46191.1"/>
    <property type="molecule type" value="Genomic_DNA"/>
</dbReference>
<sequence>MHIGMLLPRHARFRGDHLAFLCGDQRFTYRAFNAYVNKLANAIRAAGLKKGDKVATVLPNCTQLMAAYWAAAKSGTVIVPMSPLLQDAGLISLLADSDTVLVLGHVSFTETFQRIRPQLPAIAADRWILVGDGAPPQGFRSYETFVADASEDNPPETGLTEHDVFNIMYSSGTTGLPKGIVHTHYVRAMYCMIFAMSFRIIPESVVLHAGSIVFNGAMVDLMPWMFAGASYILHETFNAEAVIETIAAEKVTHIVMVPAQIIQVLDSKAFTPEKLSSLEMLHNIGAPLLIEHKKRINELLPGRFYELYGLTEGLMTVLDKHDSIRKEGSVGCPPPFMEIKIVREDGTDAAPGEVGEIVGRSPCLMPGYYKRPDLTAKAIRDGWLHSGDAGYCDDEGYLYLVDRIKDMILSGGVNVYPRDIEEVIGQHPDVREVAVFGAPDAKWGEVPVAAVVLRSGAAVTADELHTWTNTRVGAKFQRITDVVFYDEFPRNVAGKTLKREMRDRYAPG</sequence>
<dbReference type="PANTHER" id="PTHR24096">
    <property type="entry name" value="LONG-CHAIN-FATTY-ACID--COA LIGASE"/>
    <property type="match status" value="1"/>
</dbReference>
<comment type="similarity">
    <text evidence="1">Belongs to the ATP-dependent AMP-binding enzyme family.</text>
</comment>
<dbReference type="Gene3D" id="3.40.50.12780">
    <property type="entry name" value="N-terminal domain of ligase-like"/>
    <property type="match status" value="1"/>
</dbReference>
<accession>A0A564WD15</accession>
<organism evidence="5 6">
    <name type="scientific">Candidatus Defluviicoccus seviourii</name>
    <dbReference type="NCBI Taxonomy" id="2565273"/>
    <lineage>
        <taxon>Bacteria</taxon>
        <taxon>Pseudomonadati</taxon>
        <taxon>Pseudomonadota</taxon>
        <taxon>Alphaproteobacteria</taxon>
        <taxon>Rhodospirillales</taxon>
        <taxon>Rhodospirillaceae</taxon>
        <taxon>Defluviicoccus</taxon>
    </lineage>
</organism>
<dbReference type="InterPro" id="IPR000873">
    <property type="entry name" value="AMP-dep_synth/lig_dom"/>
</dbReference>
<proteinExistence type="inferred from homology"/>
<dbReference type="InterPro" id="IPR020845">
    <property type="entry name" value="AMP-binding_CS"/>
</dbReference>
<keyword evidence="6" id="KW-1185">Reference proteome</keyword>
<keyword evidence="2" id="KW-0436">Ligase</keyword>
<dbReference type="AlphaFoldDB" id="A0A564WD15"/>
<dbReference type="PROSITE" id="PS00455">
    <property type="entry name" value="AMP_BINDING"/>
    <property type="match status" value="1"/>
</dbReference>
<feature type="domain" description="AMP-binding enzyme C-terminal" evidence="4">
    <location>
        <begin position="420"/>
        <end position="495"/>
    </location>
</feature>
<dbReference type="InterPro" id="IPR045851">
    <property type="entry name" value="AMP-bd_C_sf"/>
</dbReference>
<evidence type="ECO:0000259" key="4">
    <source>
        <dbReference type="Pfam" id="PF13193"/>
    </source>
</evidence>
<dbReference type="Gene3D" id="3.30.300.30">
    <property type="match status" value="1"/>
</dbReference>
<reference evidence="5" key="1">
    <citation type="submission" date="2018-11" db="EMBL/GenBank/DDBJ databases">
        <authorList>
            <person name="Onetto C."/>
        </authorList>
    </citation>
    <scope>NUCLEOTIDE SEQUENCE [LARGE SCALE GENOMIC DNA]</scope>
</reference>
<dbReference type="GO" id="GO:0009234">
    <property type="term" value="P:menaquinone biosynthetic process"/>
    <property type="evidence" value="ECO:0007669"/>
    <property type="project" value="TreeGrafter"/>
</dbReference>
<evidence type="ECO:0000313" key="6">
    <source>
        <dbReference type="Proteomes" id="UP000326641"/>
    </source>
</evidence>
<name>A0A564WD15_9PROT</name>
<gene>
    <name evidence="5" type="ORF">DF3PA_20091</name>
</gene>
<feature type="domain" description="AMP-dependent synthetase/ligase" evidence="3">
    <location>
        <begin position="9"/>
        <end position="369"/>
    </location>
</feature>
<dbReference type="InterPro" id="IPR042099">
    <property type="entry name" value="ANL_N_sf"/>
</dbReference>
<dbReference type="Pfam" id="PF00501">
    <property type="entry name" value="AMP-binding"/>
    <property type="match status" value="1"/>
</dbReference>
<evidence type="ECO:0000313" key="5">
    <source>
        <dbReference type="EMBL" id="VUX46191.1"/>
    </source>
</evidence>
<evidence type="ECO:0000256" key="2">
    <source>
        <dbReference type="ARBA" id="ARBA00022598"/>
    </source>
</evidence>
<dbReference type="Proteomes" id="UP000326641">
    <property type="component" value="Unassembled WGS sequence"/>
</dbReference>
<dbReference type="PANTHER" id="PTHR24096:SF149">
    <property type="entry name" value="AMP-BINDING DOMAIN-CONTAINING PROTEIN-RELATED"/>
    <property type="match status" value="1"/>
</dbReference>